<name>A0A917SY31_9RHOB</name>
<reference evidence="2" key="1">
    <citation type="journal article" date="2014" name="Int. J. Syst. Evol. Microbiol.">
        <title>Complete genome sequence of Corynebacterium casei LMG S-19264T (=DSM 44701T), isolated from a smear-ripened cheese.</title>
        <authorList>
            <consortium name="US DOE Joint Genome Institute (JGI-PGF)"/>
            <person name="Walter F."/>
            <person name="Albersmeier A."/>
            <person name="Kalinowski J."/>
            <person name="Ruckert C."/>
        </authorList>
    </citation>
    <scope>NUCLEOTIDE SEQUENCE</scope>
    <source>
        <strain evidence="2">CGMCC 1.6293</strain>
    </source>
</reference>
<reference evidence="2" key="2">
    <citation type="submission" date="2020-09" db="EMBL/GenBank/DDBJ databases">
        <authorList>
            <person name="Sun Q."/>
            <person name="Zhou Y."/>
        </authorList>
    </citation>
    <scope>NUCLEOTIDE SEQUENCE</scope>
    <source>
        <strain evidence="2">CGMCC 1.6293</strain>
    </source>
</reference>
<dbReference type="InterPro" id="IPR002539">
    <property type="entry name" value="MaoC-like_dom"/>
</dbReference>
<evidence type="ECO:0000313" key="2">
    <source>
        <dbReference type="EMBL" id="GGM03211.1"/>
    </source>
</evidence>
<sequence length="272" mass="29145">MTDLSTPAPVTPYAGLAYTPRRFRFDPAAEDRMMRVCGSDAALFGGMVDPAAFIPHAIRESALNGVRENGGVNMLQVVRMESPLALDEEITVSGGITSVTEAPRGMITTAETFYHGADGRLGMALRRVALKTDPARAADPALRGAGARPAPLIDDPEALDPLGAVALTPEDVKTYSAGTANLLHVDPEAAARAGYRAPIVGGSQGVRYMTAALWREGAPGRVELDIRFRRPIFWDDAFEVRAEGEKGARSALCLSRGPKVLMEMRVRRQEAS</sequence>
<dbReference type="Pfam" id="PF01575">
    <property type="entry name" value="MaoC_dehydratas"/>
    <property type="match status" value="1"/>
</dbReference>
<protein>
    <recommendedName>
        <fullName evidence="1">MaoC-like domain-containing protein</fullName>
    </recommendedName>
</protein>
<dbReference type="Gene3D" id="3.10.129.10">
    <property type="entry name" value="Hotdog Thioesterase"/>
    <property type="match status" value="1"/>
</dbReference>
<dbReference type="SUPFAM" id="SSF54637">
    <property type="entry name" value="Thioesterase/thiol ester dehydrase-isomerase"/>
    <property type="match status" value="1"/>
</dbReference>
<feature type="domain" description="MaoC-like" evidence="1">
    <location>
        <begin position="165"/>
        <end position="244"/>
    </location>
</feature>
<evidence type="ECO:0000259" key="1">
    <source>
        <dbReference type="Pfam" id="PF01575"/>
    </source>
</evidence>
<keyword evidence="3" id="KW-1185">Reference proteome</keyword>
<evidence type="ECO:0000313" key="3">
    <source>
        <dbReference type="Proteomes" id="UP000649829"/>
    </source>
</evidence>
<dbReference type="EMBL" id="BMLF01000002">
    <property type="protein sequence ID" value="GGM03211.1"/>
    <property type="molecule type" value="Genomic_DNA"/>
</dbReference>
<dbReference type="Proteomes" id="UP000649829">
    <property type="component" value="Unassembled WGS sequence"/>
</dbReference>
<dbReference type="InterPro" id="IPR029069">
    <property type="entry name" value="HotDog_dom_sf"/>
</dbReference>
<gene>
    <name evidence="2" type="ORF">GCM10011534_26310</name>
</gene>
<dbReference type="AlphaFoldDB" id="A0A917SY31"/>
<dbReference type="RefSeq" id="WP_028287522.1">
    <property type="nucleotide sequence ID" value="NZ_BMLF01000002.1"/>
</dbReference>
<accession>A0A917SY31</accession>
<organism evidence="2 3">
    <name type="scientific">Pseudooceanicola nanhaiensis</name>
    <dbReference type="NCBI Taxonomy" id="375761"/>
    <lineage>
        <taxon>Bacteria</taxon>
        <taxon>Pseudomonadati</taxon>
        <taxon>Pseudomonadota</taxon>
        <taxon>Alphaproteobacteria</taxon>
        <taxon>Rhodobacterales</taxon>
        <taxon>Paracoccaceae</taxon>
        <taxon>Pseudooceanicola</taxon>
    </lineage>
</organism>
<proteinExistence type="predicted"/>
<comment type="caution">
    <text evidence="2">The sequence shown here is derived from an EMBL/GenBank/DDBJ whole genome shotgun (WGS) entry which is preliminary data.</text>
</comment>